<dbReference type="SUPFAM" id="SSF46785">
    <property type="entry name" value="Winged helix' DNA-binding domain"/>
    <property type="match status" value="1"/>
</dbReference>
<dbReference type="InterPro" id="IPR027417">
    <property type="entry name" value="P-loop_NTPase"/>
</dbReference>
<dbReference type="InterPro" id="IPR014277">
    <property type="entry name" value="Orc1/Cdc6_arc"/>
</dbReference>
<dbReference type="EMBL" id="DSTX01000001">
    <property type="protein sequence ID" value="HFK19716.1"/>
    <property type="molecule type" value="Genomic_DNA"/>
</dbReference>
<feature type="binding site" evidence="5">
    <location>
        <begin position="73"/>
        <end position="77"/>
    </location>
    <ligand>
        <name>ATP</name>
        <dbReference type="ChEBI" id="CHEBI:30616"/>
    </ligand>
</feature>
<name>A0A7C3J3D5_9CREN</name>
<gene>
    <name evidence="7" type="ORF">ENS19_00340</name>
</gene>
<feature type="domain" description="Cdc6 C-terminal" evidence="6">
    <location>
        <begin position="314"/>
        <end position="398"/>
    </location>
</feature>
<dbReference type="Gene3D" id="3.40.50.300">
    <property type="entry name" value="P-loop containing nucleotide triphosphate hydrolases"/>
    <property type="match status" value="1"/>
</dbReference>
<dbReference type="InterPro" id="IPR049945">
    <property type="entry name" value="AAA_22"/>
</dbReference>
<dbReference type="GO" id="GO:0006260">
    <property type="term" value="P:DNA replication"/>
    <property type="evidence" value="ECO:0007669"/>
    <property type="project" value="UniProtKB-UniRule"/>
</dbReference>
<dbReference type="HAMAP" id="MF_01407">
    <property type="entry name" value="ORC1_type_DNA_replic_protein"/>
    <property type="match status" value="1"/>
</dbReference>
<evidence type="ECO:0000256" key="2">
    <source>
        <dbReference type="ARBA" id="ARBA00022705"/>
    </source>
</evidence>
<keyword evidence="3 5" id="KW-0547">Nucleotide-binding</keyword>
<organism evidence="7">
    <name type="scientific">Candidatus Methanomethylicus mesodigestus</name>
    <dbReference type="NCBI Taxonomy" id="1867258"/>
    <lineage>
        <taxon>Archaea</taxon>
        <taxon>Thermoproteota</taxon>
        <taxon>Methanosuratincolia</taxon>
        <taxon>Candidatus Methanomethylicales</taxon>
        <taxon>Candidatus Methanomethylicaceae</taxon>
        <taxon>Candidatus Methanomethylicus</taxon>
    </lineage>
</organism>
<evidence type="ECO:0000259" key="6">
    <source>
        <dbReference type="SMART" id="SM01074"/>
    </source>
</evidence>
<dbReference type="Pfam" id="PF09079">
    <property type="entry name" value="WHD_Cdc6"/>
    <property type="match status" value="1"/>
</dbReference>
<dbReference type="SUPFAM" id="SSF52540">
    <property type="entry name" value="P-loop containing nucleoside triphosphate hydrolases"/>
    <property type="match status" value="1"/>
</dbReference>
<dbReference type="AlphaFoldDB" id="A0A7C3J3D5"/>
<sequence length="403" mass="45555">MIWCPLLAYDIIAGEMNRPTVFKDEAKLFPDHVPANLVHRDPQLKSLSRVFRVMIESPGSVAQKATLVGDVGVGKTAVAKRFGSTLESLARDRGISLRYIHVNCYKDRTLFLVIKKVAQQVMPSIPDRGFSAQELFQTLWKILEDENMYLLLALDEIDFLISVAGEKDAPLYFLSRVADEYLNRPQRLSLILITRNLDFLSGLDKSVQSTLLHNVIKFERYGAEQLQDIIKLRGQDAIREGALSDEVLSMISDISAPRGDARYALELLWRAGKYADAESNTRVLPEHVRKAQLDVSQFPMHIIMDLPLHERLFLLSVAKVLKKSRSAYVTMGEVESTYRVLCESRGIEPRKHTQFWEYLQNLKNLGIMYAKISGAGYRGKTTLIGLLNISIEAVEEALSKDGK</sequence>
<dbReference type="GO" id="GO:0016887">
    <property type="term" value="F:ATP hydrolysis activity"/>
    <property type="evidence" value="ECO:0007669"/>
    <property type="project" value="InterPro"/>
</dbReference>
<dbReference type="SMART" id="SM01074">
    <property type="entry name" value="Cdc6_C"/>
    <property type="match status" value="1"/>
</dbReference>
<dbReference type="GO" id="GO:0005524">
    <property type="term" value="F:ATP binding"/>
    <property type="evidence" value="ECO:0007669"/>
    <property type="project" value="UniProtKB-UniRule"/>
</dbReference>
<evidence type="ECO:0000256" key="3">
    <source>
        <dbReference type="ARBA" id="ARBA00022741"/>
    </source>
</evidence>
<evidence type="ECO:0000256" key="1">
    <source>
        <dbReference type="ARBA" id="ARBA00006184"/>
    </source>
</evidence>
<dbReference type="PANTHER" id="PTHR10763:SF31">
    <property type="entry name" value="ORC1-TYPE DNA REPLICATION PROTEIN 2"/>
    <property type="match status" value="1"/>
</dbReference>
<reference evidence="7" key="1">
    <citation type="journal article" date="2020" name="mSystems">
        <title>Genome- and Community-Level Interaction Insights into Carbon Utilization and Element Cycling Functions of Hydrothermarchaeota in Hydrothermal Sediment.</title>
        <authorList>
            <person name="Zhou Z."/>
            <person name="Liu Y."/>
            <person name="Xu W."/>
            <person name="Pan J."/>
            <person name="Luo Z.H."/>
            <person name="Li M."/>
        </authorList>
    </citation>
    <scope>NUCLEOTIDE SEQUENCE [LARGE SCALE GENOMIC DNA]</scope>
    <source>
        <strain evidence="7">SpSt-468</strain>
    </source>
</reference>
<accession>A0A7C3J3D5</accession>
<dbReference type="InterPro" id="IPR036390">
    <property type="entry name" value="WH_DNA-bd_sf"/>
</dbReference>
<dbReference type="InterPro" id="IPR055237">
    <property type="entry name" value="Cdc6_lid"/>
</dbReference>
<dbReference type="Gene3D" id="1.10.10.10">
    <property type="entry name" value="Winged helix-like DNA-binding domain superfamily/Winged helix DNA-binding domain"/>
    <property type="match status" value="1"/>
</dbReference>
<dbReference type="NCBIfam" id="NF001623">
    <property type="entry name" value="PRK00411.1-1"/>
    <property type="match status" value="1"/>
</dbReference>
<proteinExistence type="inferred from homology"/>
<comment type="caution">
    <text evidence="7">The sequence shown here is derived from an EMBL/GenBank/DDBJ whole genome shotgun (WGS) entry which is preliminary data.</text>
</comment>
<evidence type="ECO:0000313" key="7">
    <source>
        <dbReference type="EMBL" id="HFK19716.1"/>
    </source>
</evidence>
<dbReference type="InterPro" id="IPR036388">
    <property type="entry name" value="WH-like_DNA-bd_sf"/>
</dbReference>
<dbReference type="PANTHER" id="PTHR10763">
    <property type="entry name" value="CELL DIVISION CONTROL PROTEIN 6-RELATED"/>
    <property type="match status" value="1"/>
</dbReference>
<evidence type="ECO:0000256" key="5">
    <source>
        <dbReference type="HAMAP-Rule" id="MF_01407"/>
    </source>
</evidence>
<feature type="binding site" evidence="5">
    <location>
        <position position="221"/>
    </location>
    <ligand>
        <name>ATP</name>
        <dbReference type="ChEBI" id="CHEBI:30616"/>
    </ligand>
</feature>
<dbReference type="Gene3D" id="1.10.8.60">
    <property type="match status" value="1"/>
</dbReference>
<dbReference type="InterPro" id="IPR050311">
    <property type="entry name" value="ORC1/CDC6"/>
</dbReference>
<keyword evidence="2 5" id="KW-0235">DNA replication</keyword>
<protein>
    <recommendedName>
        <fullName evidence="5">ORC1-type DNA replication protein</fullName>
    </recommendedName>
</protein>
<evidence type="ECO:0000256" key="4">
    <source>
        <dbReference type="ARBA" id="ARBA00022840"/>
    </source>
</evidence>
<dbReference type="InterPro" id="IPR015163">
    <property type="entry name" value="Cdc6_C"/>
</dbReference>
<comment type="similarity">
    <text evidence="1 5">Belongs to the CDC6/cdc18 family.</text>
</comment>
<feature type="binding site" evidence="5">
    <location>
        <position position="233"/>
    </location>
    <ligand>
        <name>ATP</name>
        <dbReference type="ChEBI" id="CHEBI:30616"/>
    </ligand>
</feature>
<keyword evidence="4 5" id="KW-0067">ATP-binding</keyword>
<dbReference type="Pfam" id="PF22703">
    <property type="entry name" value="Cdc6_lid"/>
    <property type="match status" value="1"/>
</dbReference>
<comment type="function">
    <text evidence="5">Involved in regulation of DNA replication.</text>
</comment>
<dbReference type="CDD" id="cd08768">
    <property type="entry name" value="Cdc6_C"/>
    <property type="match status" value="1"/>
</dbReference>
<dbReference type="Pfam" id="PF13401">
    <property type="entry name" value="AAA_22"/>
    <property type="match status" value="1"/>
</dbReference>
<dbReference type="NCBIfam" id="TIGR02928">
    <property type="entry name" value="orc1/cdc6 family replication initiation protein"/>
    <property type="match status" value="1"/>
</dbReference>